<reference evidence="4" key="1">
    <citation type="journal article" date="2023" name="Mol. Phylogenet. Evol.">
        <title>Genome-scale phylogeny and comparative genomics of the fungal order Sordariales.</title>
        <authorList>
            <person name="Hensen N."/>
            <person name="Bonometti L."/>
            <person name="Westerberg I."/>
            <person name="Brannstrom I.O."/>
            <person name="Guillou S."/>
            <person name="Cros-Aarteil S."/>
            <person name="Calhoun S."/>
            <person name="Haridas S."/>
            <person name="Kuo A."/>
            <person name="Mondo S."/>
            <person name="Pangilinan J."/>
            <person name="Riley R."/>
            <person name="LaButti K."/>
            <person name="Andreopoulos B."/>
            <person name="Lipzen A."/>
            <person name="Chen C."/>
            <person name="Yan M."/>
            <person name="Daum C."/>
            <person name="Ng V."/>
            <person name="Clum A."/>
            <person name="Steindorff A."/>
            <person name="Ohm R.A."/>
            <person name="Martin F."/>
            <person name="Silar P."/>
            <person name="Natvig D.O."/>
            <person name="Lalanne C."/>
            <person name="Gautier V."/>
            <person name="Ament-Velasquez S.L."/>
            <person name="Kruys A."/>
            <person name="Hutchinson M.I."/>
            <person name="Powell A.J."/>
            <person name="Barry K."/>
            <person name="Miller A.N."/>
            <person name="Grigoriev I.V."/>
            <person name="Debuchy R."/>
            <person name="Gladieux P."/>
            <person name="Hiltunen Thoren M."/>
            <person name="Johannesson H."/>
        </authorList>
    </citation>
    <scope>NUCLEOTIDE SEQUENCE</scope>
    <source>
        <strain evidence="4">CBS 359.72</strain>
    </source>
</reference>
<dbReference type="Proteomes" id="UP001303647">
    <property type="component" value="Unassembled WGS sequence"/>
</dbReference>
<evidence type="ECO:0008006" key="6">
    <source>
        <dbReference type="Google" id="ProtNLM"/>
    </source>
</evidence>
<feature type="signal peptide" evidence="3">
    <location>
        <begin position="1"/>
        <end position="20"/>
    </location>
</feature>
<feature type="transmembrane region" description="Helical" evidence="2">
    <location>
        <begin position="381"/>
        <end position="404"/>
    </location>
</feature>
<feature type="region of interest" description="Disordered" evidence="1">
    <location>
        <begin position="411"/>
        <end position="439"/>
    </location>
</feature>
<keyword evidence="2" id="KW-0812">Transmembrane</keyword>
<dbReference type="Gene3D" id="2.120.10.70">
    <property type="entry name" value="Fucose-specific lectin"/>
    <property type="match status" value="1"/>
</dbReference>
<keyword evidence="5" id="KW-1185">Reference proteome</keyword>
<feature type="chain" id="PRO_5043021610" description="Fucose-specific lectin" evidence="3">
    <location>
        <begin position="21"/>
        <end position="519"/>
    </location>
</feature>
<feature type="region of interest" description="Disordered" evidence="1">
    <location>
        <begin position="349"/>
        <end position="377"/>
    </location>
</feature>
<evidence type="ECO:0000313" key="5">
    <source>
        <dbReference type="Proteomes" id="UP001303647"/>
    </source>
</evidence>
<evidence type="ECO:0000256" key="3">
    <source>
        <dbReference type="SAM" id="SignalP"/>
    </source>
</evidence>
<proteinExistence type="predicted"/>
<dbReference type="AlphaFoldDB" id="A0AAN7D1E4"/>
<comment type="caution">
    <text evidence="4">The sequence shown here is derived from an EMBL/GenBank/DDBJ whole genome shotgun (WGS) entry which is preliminary data.</text>
</comment>
<evidence type="ECO:0000256" key="1">
    <source>
        <dbReference type="SAM" id="MobiDB-lite"/>
    </source>
</evidence>
<accession>A0AAN7D1E4</accession>
<reference evidence="4" key="2">
    <citation type="submission" date="2023-05" db="EMBL/GenBank/DDBJ databases">
        <authorList>
            <consortium name="Lawrence Berkeley National Laboratory"/>
            <person name="Steindorff A."/>
            <person name="Hensen N."/>
            <person name="Bonometti L."/>
            <person name="Westerberg I."/>
            <person name="Brannstrom I.O."/>
            <person name="Guillou S."/>
            <person name="Cros-Aarteil S."/>
            <person name="Calhoun S."/>
            <person name="Haridas S."/>
            <person name="Kuo A."/>
            <person name="Mondo S."/>
            <person name="Pangilinan J."/>
            <person name="Riley R."/>
            <person name="Labutti K."/>
            <person name="Andreopoulos B."/>
            <person name="Lipzen A."/>
            <person name="Chen C."/>
            <person name="Yanf M."/>
            <person name="Daum C."/>
            <person name="Ng V."/>
            <person name="Clum A."/>
            <person name="Ohm R."/>
            <person name="Martin F."/>
            <person name="Silar P."/>
            <person name="Natvig D."/>
            <person name="Lalanne C."/>
            <person name="Gautier V."/>
            <person name="Ament-Velasquez S.L."/>
            <person name="Kruys A."/>
            <person name="Hutchinson M.I."/>
            <person name="Powell A.J."/>
            <person name="Barry K."/>
            <person name="Miller A.N."/>
            <person name="Grigoriev I.V."/>
            <person name="Debuchy R."/>
            <person name="Gladieux P."/>
            <person name="Thoren M.H."/>
            <person name="Johannesson H."/>
        </authorList>
    </citation>
    <scope>NUCLEOTIDE SEQUENCE</scope>
    <source>
        <strain evidence="4">CBS 359.72</strain>
    </source>
</reference>
<feature type="region of interest" description="Disordered" evidence="1">
    <location>
        <begin position="493"/>
        <end position="519"/>
    </location>
</feature>
<name>A0AAN7D1E4_9PEZI</name>
<dbReference type="EMBL" id="MU857609">
    <property type="protein sequence ID" value="KAK4250902.1"/>
    <property type="molecule type" value="Genomic_DNA"/>
</dbReference>
<keyword evidence="3" id="KW-0732">Signal</keyword>
<keyword evidence="2" id="KW-0472">Membrane</keyword>
<feature type="compositionally biased region" description="Low complexity" evidence="1">
    <location>
        <begin position="357"/>
        <end position="367"/>
    </location>
</feature>
<gene>
    <name evidence="4" type="ORF">C7999DRAFT_28490</name>
</gene>
<protein>
    <recommendedName>
        <fullName evidence="6">Fucose-specific lectin</fullName>
    </recommendedName>
</protein>
<evidence type="ECO:0000313" key="4">
    <source>
        <dbReference type="EMBL" id="KAK4250902.1"/>
    </source>
</evidence>
<keyword evidence="2" id="KW-1133">Transmembrane helix</keyword>
<evidence type="ECO:0000256" key="2">
    <source>
        <dbReference type="SAM" id="Phobius"/>
    </source>
</evidence>
<organism evidence="4 5">
    <name type="scientific">Corynascus novoguineensis</name>
    <dbReference type="NCBI Taxonomy" id="1126955"/>
    <lineage>
        <taxon>Eukaryota</taxon>
        <taxon>Fungi</taxon>
        <taxon>Dikarya</taxon>
        <taxon>Ascomycota</taxon>
        <taxon>Pezizomycotina</taxon>
        <taxon>Sordariomycetes</taxon>
        <taxon>Sordariomycetidae</taxon>
        <taxon>Sordariales</taxon>
        <taxon>Chaetomiaceae</taxon>
        <taxon>Corynascus</taxon>
    </lineage>
</organism>
<sequence length="519" mass="56856">MALLVAKLLLLGTAASPVWAGSIAAWYTAYGPQVILFNDTTNEIRYTACNSRDVPRYSYTDDYSFDLGIKPKNGTPVTGVGWYDNGRTSASIWYLDEQNNVTNAYFDCNMRSGRFLSQGTWTVTNGAPSVHPNSSLASVVLGEKTGHRVYFHDRDGAINELLYTPATGWEYSGVISQDTNSLPALGAAFSGRENITVASARDEQNIATTRWNRDGTWFRTTLPHPLEGGYATAETIRGDFVVDEATPANFSLTAWDGTTKSIGVSIDNAYTRFLWYIGNDRNLHLVANQNYTWGQRNNQSSTFWPQADEPNANLAVAYDMKTSRVWLYYTVQGQLSEIKFDNTWHTWSTLQSPPPSTESTSPDPTNSNVTSDTGLSTGAKAGIGVGVSLGVIALAIIIAIVVLARRKKHALENPSDPEGSTTLGPDTPAPSYGSPALGYDSKEAPIQAYQLPSEQQVQQLDATTKAEMDNTARVELDTTSRAELYAPPQTLYELPQHSYSHELLAEPTQQQPGQPPQKH</sequence>
<dbReference type="SUPFAM" id="SSF89372">
    <property type="entry name" value="Fucose-specific lectin"/>
    <property type="match status" value="1"/>
</dbReference>